<dbReference type="EMBL" id="LXSQ01000014">
    <property type="protein sequence ID" value="OAM43424.1"/>
    <property type="molecule type" value="Genomic_DNA"/>
</dbReference>
<sequence>MVAGIGLLIYSLLTGSVFAQNLADSGGILLFLWKAAVSVLPKPPDNFDRPTVVRGIDMQIWEAEADPGRVAYLCSVRSQWAEGMGRGWAGQMQSEPAACRK</sequence>
<protein>
    <submittedName>
        <fullName evidence="1">Uncharacterized protein</fullName>
    </submittedName>
</protein>
<evidence type="ECO:0000313" key="1">
    <source>
        <dbReference type="EMBL" id="OAM43424.1"/>
    </source>
</evidence>
<dbReference type="AlphaFoldDB" id="A0A1B6VZ21"/>
<dbReference type="Proteomes" id="UP000077726">
    <property type="component" value="Unassembled WGS sequence"/>
</dbReference>
<organism evidence="1 2">
    <name type="scientific">Eikenella halliae</name>
    <dbReference type="NCBI Taxonomy" id="1795832"/>
    <lineage>
        <taxon>Bacteria</taxon>
        <taxon>Pseudomonadati</taxon>
        <taxon>Pseudomonadota</taxon>
        <taxon>Betaproteobacteria</taxon>
        <taxon>Neisseriales</taxon>
        <taxon>Neisseriaceae</taxon>
        <taxon>Eikenella</taxon>
    </lineage>
</organism>
<keyword evidence="2" id="KW-1185">Reference proteome</keyword>
<dbReference type="STRING" id="1795832.A7Q00_05850"/>
<accession>A0A1B6VZ21</accession>
<evidence type="ECO:0000313" key="2">
    <source>
        <dbReference type="Proteomes" id="UP000077726"/>
    </source>
</evidence>
<reference evidence="2" key="1">
    <citation type="submission" date="2016-05" db="EMBL/GenBank/DDBJ databases">
        <title>Draft genome of Corynebacterium afermentans subsp. afermentans LCDC 88199T.</title>
        <authorList>
            <person name="Bernier A.-M."/>
            <person name="Bernard K."/>
        </authorList>
    </citation>
    <scope>NUCLEOTIDE SEQUENCE [LARGE SCALE GENOMIC DNA]</scope>
    <source>
        <strain evidence="2">NML130454</strain>
    </source>
</reference>
<name>A0A1B6VZ21_9NEIS</name>
<comment type="caution">
    <text evidence="1">The sequence shown here is derived from an EMBL/GenBank/DDBJ whole genome shotgun (WGS) entry which is preliminary data.</text>
</comment>
<proteinExistence type="predicted"/>
<gene>
    <name evidence="1" type="ORF">A7Q00_05850</name>
</gene>